<keyword evidence="1" id="KW-1133">Transmembrane helix</keyword>
<dbReference type="Pfam" id="PF16344">
    <property type="entry name" value="FecR_C"/>
    <property type="match status" value="1"/>
</dbReference>
<evidence type="ECO:0000259" key="2">
    <source>
        <dbReference type="Pfam" id="PF04773"/>
    </source>
</evidence>
<dbReference type="InterPro" id="IPR012373">
    <property type="entry name" value="Ferrdict_sens_TM"/>
</dbReference>
<dbReference type="GO" id="GO:0016989">
    <property type="term" value="F:sigma factor antagonist activity"/>
    <property type="evidence" value="ECO:0007669"/>
    <property type="project" value="TreeGrafter"/>
</dbReference>
<evidence type="ECO:0000313" key="4">
    <source>
        <dbReference type="EMBL" id="WKN38196.1"/>
    </source>
</evidence>
<gene>
    <name evidence="4" type="ORF">K4G66_05720</name>
</gene>
<dbReference type="PANTHER" id="PTHR30273">
    <property type="entry name" value="PERIPLASMIC SIGNAL SENSOR AND SIGMA FACTOR ACTIVATOR FECR-RELATED"/>
    <property type="match status" value="1"/>
</dbReference>
<proteinExistence type="predicted"/>
<feature type="domain" description="Protein FecR C-terminal" evidence="3">
    <location>
        <begin position="272"/>
        <end position="339"/>
    </location>
</feature>
<dbReference type="PIRSF" id="PIRSF018266">
    <property type="entry name" value="FecR"/>
    <property type="match status" value="1"/>
</dbReference>
<dbReference type="PANTHER" id="PTHR30273:SF2">
    <property type="entry name" value="PROTEIN FECR"/>
    <property type="match status" value="1"/>
</dbReference>
<name>A0AA49GQN3_9BACT</name>
<dbReference type="Gene3D" id="2.60.120.1440">
    <property type="match status" value="1"/>
</dbReference>
<organism evidence="4">
    <name type="scientific">Roseihalotalea indica</name>
    <dbReference type="NCBI Taxonomy" id="2867963"/>
    <lineage>
        <taxon>Bacteria</taxon>
        <taxon>Pseudomonadati</taxon>
        <taxon>Bacteroidota</taxon>
        <taxon>Cytophagia</taxon>
        <taxon>Cytophagales</taxon>
        <taxon>Catalimonadaceae</taxon>
        <taxon>Roseihalotalea</taxon>
    </lineage>
</organism>
<protein>
    <submittedName>
        <fullName evidence="4">FecR domain-containing protein</fullName>
    </submittedName>
</protein>
<reference evidence="4" key="1">
    <citation type="journal article" date="2023" name="Comput. Struct. Biotechnol. J.">
        <title>Discovery of a novel marine Bacteroidetes with a rich repertoire of carbohydrate-active enzymes.</title>
        <authorList>
            <person name="Chen B."/>
            <person name="Liu G."/>
            <person name="Chen Q."/>
            <person name="Wang H."/>
            <person name="Liu L."/>
            <person name="Tang K."/>
        </authorList>
    </citation>
    <scope>NUCLEOTIDE SEQUENCE</scope>
    <source>
        <strain evidence="4">TK19036</strain>
    </source>
</reference>
<dbReference type="Gene3D" id="3.55.50.30">
    <property type="match status" value="1"/>
</dbReference>
<feature type="transmembrane region" description="Helical" evidence="1">
    <location>
        <begin position="97"/>
        <end position="118"/>
    </location>
</feature>
<evidence type="ECO:0000256" key="1">
    <source>
        <dbReference type="SAM" id="Phobius"/>
    </source>
</evidence>
<reference evidence="4" key="2">
    <citation type="journal article" date="2024" name="Antonie Van Leeuwenhoek">
        <title>Roseihalotalea indica gen. nov., sp. nov., a halophilic Bacteroidetes from mesopelagic Southwest Indian Ocean with higher carbohydrate metabolic potential.</title>
        <authorList>
            <person name="Chen B."/>
            <person name="Zhang M."/>
            <person name="Lin D."/>
            <person name="Ye J."/>
            <person name="Tang K."/>
        </authorList>
    </citation>
    <scope>NUCLEOTIDE SEQUENCE</scope>
    <source>
        <strain evidence="4">TK19036</strain>
    </source>
</reference>
<keyword evidence="1" id="KW-0472">Membrane</keyword>
<evidence type="ECO:0000259" key="3">
    <source>
        <dbReference type="Pfam" id="PF16344"/>
    </source>
</evidence>
<accession>A0AA49GQN3</accession>
<feature type="domain" description="FecR protein" evidence="2">
    <location>
        <begin position="123"/>
        <end position="225"/>
    </location>
</feature>
<dbReference type="EMBL" id="CP120682">
    <property type="protein sequence ID" value="WKN38196.1"/>
    <property type="molecule type" value="Genomic_DNA"/>
</dbReference>
<dbReference type="AlphaFoldDB" id="A0AA49GQN3"/>
<keyword evidence="1" id="KW-0812">Transmembrane</keyword>
<dbReference type="InterPro" id="IPR006860">
    <property type="entry name" value="FecR"/>
</dbReference>
<sequence>MADQEITTERLAADEHFQQWVLNPTPALEQYWQAWIQKRPEHRETVQQAKLLLLNLQIEEEPQAEELQQQIWKQVKAVMDEESVGKVAYLYSRNFKIWVAASVLILLTGSAIFFTYHLRNTANYHTAYGETETIYLPDGSTVILNANSSLRFAAGWEEKNVREVWLEGEAFFEVKKISMSTDSSSSMRLPFIVHSQNMDVEVLGTTFNVKDRDKYSEVVLNTGKVSVLPKQEQIVAPIPMEPGDMLAYSAQEQQWKMQQVNPELHTSWRNQELIFDEMPLADIALLLEETYGYSITFREEEVRNYVFTGNIKSDEIELLIPMLARSFGLEVQQNGRDITFSEK</sequence>
<dbReference type="InterPro" id="IPR032508">
    <property type="entry name" value="FecR_C"/>
</dbReference>
<dbReference type="Pfam" id="PF04773">
    <property type="entry name" value="FecR"/>
    <property type="match status" value="1"/>
</dbReference>